<dbReference type="SFLD" id="SFLDS00029">
    <property type="entry name" value="Radical_SAM"/>
    <property type="match status" value="1"/>
</dbReference>
<dbReference type="GO" id="GO:0051536">
    <property type="term" value="F:iron-sulfur cluster binding"/>
    <property type="evidence" value="ECO:0007669"/>
    <property type="project" value="UniProtKB-KW"/>
</dbReference>
<protein>
    <submittedName>
        <fullName evidence="9">Uncharacterized protein</fullName>
    </submittedName>
</protein>
<dbReference type="InterPro" id="IPR058240">
    <property type="entry name" value="rSAM_sf"/>
</dbReference>
<dbReference type="InterPro" id="IPR017896">
    <property type="entry name" value="4Fe4S_Fe-S-bd"/>
</dbReference>
<dbReference type="PATRIC" id="fig|997347.4.peg.357"/>
<accession>F9EKC8</accession>
<feature type="domain" description="4Fe-4S ferredoxin-type" evidence="7">
    <location>
        <begin position="399"/>
        <end position="431"/>
    </location>
</feature>
<dbReference type="AlphaFoldDB" id="F9EKC8"/>
<proteinExistence type="inferred from homology"/>
<dbReference type="InterPro" id="IPR013785">
    <property type="entry name" value="Aldolase_TIM"/>
</dbReference>
<evidence type="ECO:0000256" key="6">
    <source>
        <dbReference type="ARBA" id="ARBA00023601"/>
    </source>
</evidence>
<dbReference type="CDD" id="cd01335">
    <property type="entry name" value="Radical_SAM"/>
    <property type="match status" value="1"/>
</dbReference>
<dbReference type="GO" id="GO:0016491">
    <property type="term" value="F:oxidoreductase activity"/>
    <property type="evidence" value="ECO:0007669"/>
    <property type="project" value="InterPro"/>
</dbReference>
<evidence type="ECO:0000259" key="7">
    <source>
        <dbReference type="PROSITE" id="PS51379"/>
    </source>
</evidence>
<dbReference type="InterPro" id="IPR023867">
    <property type="entry name" value="Sulphatase_maturase_rSAM"/>
</dbReference>
<dbReference type="SUPFAM" id="SSF102114">
    <property type="entry name" value="Radical SAM enzymes"/>
    <property type="match status" value="1"/>
</dbReference>
<dbReference type="SFLD" id="SFLDG01067">
    <property type="entry name" value="SPASM/twitch_domain_containing"/>
    <property type="match status" value="1"/>
</dbReference>
<evidence type="ECO:0000256" key="2">
    <source>
        <dbReference type="ARBA" id="ARBA00022691"/>
    </source>
</evidence>
<dbReference type="GO" id="GO:0046872">
    <property type="term" value="F:metal ion binding"/>
    <property type="evidence" value="ECO:0007669"/>
    <property type="project" value="UniProtKB-KW"/>
</dbReference>
<keyword evidence="10" id="KW-1185">Reference proteome</keyword>
<dbReference type="EMBL" id="AFQD01000061">
    <property type="protein sequence ID" value="EGQ80585.1"/>
    <property type="molecule type" value="Genomic_DNA"/>
</dbReference>
<dbReference type="NCBIfam" id="TIGR04085">
    <property type="entry name" value="rSAM_more_4Fe4S"/>
    <property type="match status" value="1"/>
</dbReference>
<dbReference type="SMART" id="SM00729">
    <property type="entry name" value="Elp3"/>
    <property type="match status" value="1"/>
</dbReference>
<keyword evidence="3" id="KW-0479">Metal-binding</keyword>
<sequence length="453" mass="51792">MVKLSRFAHSYDLKDAVALYHSLRMKPVYLPKRKYESLQTWLASSLSNKLNNIPREIEREVQELLKYKIITKVENEDEKVLEFIKSKIPTPAINVCYMILSEQCNIACKYCFLGNNNEKKRSHFLTENMSKKTADEALEFFINQIKLSGINPKENKPVLIFYGGEPLVNFEVLEYISNKINNLRTIEPYIKNMELSLITNGLLLTRERARILKKLGVSIGISIDGFTEETNAMRVDKSGKPIYKKLMETLKMCKEEKIPVSLSVTLTEETVKDTKNVLTLVNEYGIRGFGFNIMMSSDTFILPESYNEAAAQFIIDEFLELRKLGIYEDRIMRKLKSFSKAQVYFSDCAATAGGQIVIAPNGQVGICHGCLHDKKYFVSNIKEKSFDARKNETFIEWSKRTPINNKECEPCPALGICGGGCPINAMYLKEGNTIHSIDERFCVHAKKNIRIFN</sequence>
<evidence type="ECO:0000259" key="8">
    <source>
        <dbReference type="PROSITE" id="PS51918"/>
    </source>
</evidence>
<keyword evidence="4" id="KW-0408">Iron</keyword>
<keyword evidence="2" id="KW-0949">S-adenosyl-L-methionine</keyword>
<dbReference type="HOGENOM" id="CLU_009273_3_2_0"/>
<dbReference type="SFLD" id="SFLDG01384">
    <property type="entry name" value="thioether_bond_formation_requi"/>
    <property type="match status" value="1"/>
</dbReference>
<evidence type="ECO:0000256" key="3">
    <source>
        <dbReference type="ARBA" id="ARBA00022723"/>
    </source>
</evidence>
<dbReference type="InterPro" id="IPR007197">
    <property type="entry name" value="rSAM"/>
</dbReference>
<feature type="domain" description="Radical SAM core" evidence="8">
    <location>
        <begin position="90"/>
        <end position="328"/>
    </location>
</feature>
<evidence type="ECO:0000256" key="4">
    <source>
        <dbReference type="ARBA" id="ARBA00023004"/>
    </source>
</evidence>
<dbReference type="Pfam" id="PF04055">
    <property type="entry name" value="Radical_SAM"/>
    <property type="match status" value="1"/>
</dbReference>
<dbReference type="PANTHER" id="PTHR43273">
    <property type="entry name" value="ANAEROBIC SULFATASE-MATURATING ENZYME HOMOLOG ASLB-RELATED"/>
    <property type="match status" value="1"/>
</dbReference>
<organism evidence="9 10">
    <name type="scientific">Fusobacterium animalis ATCC 51191</name>
    <dbReference type="NCBI Taxonomy" id="997347"/>
    <lineage>
        <taxon>Bacteria</taxon>
        <taxon>Fusobacteriati</taxon>
        <taxon>Fusobacteriota</taxon>
        <taxon>Fusobacteriia</taxon>
        <taxon>Fusobacteriales</taxon>
        <taxon>Fusobacteriaceae</taxon>
        <taxon>Fusobacterium</taxon>
    </lineage>
</organism>
<keyword evidence="5" id="KW-0411">Iron-sulfur</keyword>
<dbReference type="Proteomes" id="UP000005392">
    <property type="component" value="Unassembled WGS sequence"/>
</dbReference>
<reference evidence="9 10" key="1">
    <citation type="submission" date="2011-05" db="EMBL/GenBank/DDBJ databases">
        <authorList>
            <person name="Muzny D."/>
            <person name="Qin X."/>
            <person name="Deng J."/>
            <person name="Jiang H."/>
            <person name="Liu Y."/>
            <person name="Qu J."/>
            <person name="Song X.-Z."/>
            <person name="Zhang L."/>
            <person name="Thornton R."/>
            <person name="Coyle M."/>
            <person name="Francisco L."/>
            <person name="Jackson L."/>
            <person name="Javaid M."/>
            <person name="Korchina V."/>
            <person name="Kovar C."/>
            <person name="Mata R."/>
            <person name="Mathew T."/>
            <person name="Ngo R."/>
            <person name="Nguyen L."/>
            <person name="Nguyen N."/>
            <person name="Okwuonu G."/>
            <person name="Ongeri F."/>
            <person name="Pham C."/>
            <person name="Simmons D."/>
            <person name="Wilczek-Boney K."/>
            <person name="Hale W."/>
            <person name="Jakkamsetti A."/>
            <person name="Pham P."/>
            <person name="Ruth R."/>
            <person name="San Lucas F."/>
            <person name="Warren J."/>
            <person name="Zhang J."/>
            <person name="Zhao Z."/>
            <person name="Zhou C."/>
            <person name="Zhu D."/>
            <person name="Lee S."/>
            <person name="Bess C."/>
            <person name="Blankenburg K."/>
            <person name="Forbes L."/>
            <person name="Fu Q."/>
            <person name="Gubbala S."/>
            <person name="Hirani K."/>
            <person name="Jayaseelan J.C."/>
            <person name="Lara F."/>
            <person name="Munidasa M."/>
            <person name="Palculict T."/>
            <person name="Patil S."/>
            <person name="Pu L.-L."/>
            <person name="Saada N."/>
            <person name="Tang L."/>
            <person name="Weissenberger G."/>
            <person name="Zhu Y."/>
            <person name="Hemphill L."/>
            <person name="Shang Y."/>
            <person name="Youmans B."/>
            <person name="Ayvaz T."/>
            <person name="Ross M."/>
            <person name="Santibanez J."/>
            <person name="Aqrawi P."/>
            <person name="Gross S."/>
            <person name="Joshi V."/>
            <person name="Fowler G."/>
            <person name="Nazareth L."/>
            <person name="Reid J."/>
            <person name="Worley K."/>
            <person name="Petrosino J."/>
            <person name="Highlander S."/>
            <person name="Gibbs R."/>
        </authorList>
    </citation>
    <scope>NUCLEOTIDE SEQUENCE [LARGE SCALE GENOMIC DNA]</scope>
    <source>
        <strain evidence="9 10">ATCC 51191</strain>
    </source>
</reference>
<dbReference type="InterPro" id="IPR026426">
    <property type="entry name" value="rSAM_FibroRumin"/>
</dbReference>
<evidence type="ECO:0000256" key="5">
    <source>
        <dbReference type="ARBA" id="ARBA00023014"/>
    </source>
</evidence>
<dbReference type="NCBIfam" id="TIGR04136">
    <property type="entry name" value="rSAM_FibroRumin"/>
    <property type="match status" value="1"/>
</dbReference>
<dbReference type="InterPro" id="IPR006638">
    <property type="entry name" value="Elp3/MiaA/NifB-like_rSAM"/>
</dbReference>
<dbReference type="PANTHER" id="PTHR43273:SF3">
    <property type="entry name" value="ANAEROBIC SULFATASE-MATURATING ENZYME HOMOLOG ASLB-RELATED"/>
    <property type="match status" value="1"/>
</dbReference>
<evidence type="ECO:0000313" key="9">
    <source>
        <dbReference type="EMBL" id="EGQ80585.1"/>
    </source>
</evidence>
<name>F9EKC8_9FUSO</name>
<dbReference type="PROSITE" id="PS51918">
    <property type="entry name" value="RADICAL_SAM"/>
    <property type="match status" value="1"/>
</dbReference>
<comment type="cofactor">
    <cofactor evidence="1">
        <name>[4Fe-4S] cluster</name>
        <dbReference type="ChEBI" id="CHEBI:49883"/>
    </cofactor>
</comment>
<dbReference type="Gene3D" id="3.20.20.70">
    <property type="entry name" value="Aldolase class I"/>
    <property type="match status" value="1"/>
</dbReference>
<comment type="caution">
    <text evidence="9">The sequence shown here is derived from an EMBL/GenBank/DDBJ whole genome shotgun (WGS) entry which is preliminary data.</text>
</comment>
<dbReference type="InterPro" id="IPR023885">
    <property type="entry name" value="4Fe4S-binding_SPASM_dom"/>
</dbReference>
<evidence type="ECO:0000256" key="1">
    <source>
        <dbReference type="ARBA" id="ARBA00001966"/>
    </source>
</evidence>
<dbReference type="SFLD" id="SFLDG01386">
    <property type="entry name" value="main_SPASM_domain-containing"/>
    <property type="match status" value="1"/>
</dbReference>
<evidence type="ECO:0000313" key="10">
    <source>
        <dbReference type="Proteomes" id="UP000005392"/>
    </source>
</evidence>
<dbReference type="PROSITE" id="PS51379">
    <property type="entry name" value="4FE4S_FER_2"/>
    <property type="match status" value="1"/>
</dbReference>
<comment type="similarity">
    <text evidence="6">Belongs to the radical SAM superfamily. Anaerobic sulfatase-maturating enzyme family.</text>
</comment>
<gene>
    <name evidence="9" type="ORF">HMPREF9094_0382</name>
</gene>